<keyword evidence="3" id="KW-1185">Reference proteome</keyword>
<accession>A0A5N4DH05</accession>
<organism evidence="2 3">
    <name type="scientific">Camelus dromedarius</name>
    <name type="common">Dromedary</name>
    <name type="synonym">Arabian camel</name>
    <dbReference type="NCBI Taxonomy" id="9838"/>
    <lineage>
        <taxon>Eukaryota</taxon>
        <taxon>Metazoa</taxon>
        <taxon>Chordata</taxon>
        <taxon>Craniata</taxon>
        <taxon>Vertebrata</taxon>
        <taxon>Euteleostomi</taxon>
        <taxon>Mammalia</taxon>
        <taxon>Eutheria</taxon>
        <taxon>Laurasiatheria</taxon>
        <taxon>Artiodactyla</taxon>
        <taxon>Tylopoda</taxon>
        <taxon>Camelidae</taxon>
        <taxon>Camelus</taxon>
    </lineage>
</organism>
<gene>
    <name evidence="2" type="ORF">Cadr_000016694</name>
</gene>
<name>A0A5N4DH05_CAMDR</name>
<feature type="compositionally biased region" description="Basic and acidic residues" evidence="1">
    <location>
        <begin position="16"/>
        <end position="31"/>
    </location>
</feature>
<dbReference type="Proteomes" id="UP000299084">
    <property type="component" value="Unassembled WGS sequence"/>
</dbReference>
<evidence type="ECO:0000313" key="3">
    <source>
        <dbReference type="Proteomes" id="UP000299084"/>
    </source>
</evidence>
<protein>
    <submittedName>
        <fullName evidence="2">Uncharacterized protein</fullName>
    </submittedName>
</protein>
<sequence length="50" mass="5587">MRRPWQTAEKGGAQCGEREARKTESDRDPLPTDHMSSRVCIQRVSPAGGF</sequence>
<dbReference type="AlphaFoldDB" id="A0A5N4DH05"/>
<evidence type="ECO:0000313" key="2">
    <source>
        <dbReference type="EMBL" id="KAB1270432.1"/>
    </source>
</evidence>
<evidence type="ECO:0000256" key="1">
    <source>
        <dbReference type="SAM" id="MobiDB-lite"/>
    </source>
</evidence>
<dbReference type="EMBL" id="JWIN03000012">
    <property type="protein sequence ID" value="KAB1270432.1"/>
    <property type="molecule type" value="Genomic_DNA"/>
</dbReference>
<proteinExistence type="predicted"/>
<feature type="region of interest" description="Disordered" evidence="1">
    <location>
        <begin position="1"/>
        <end position="50"/>
    </location>
</feature>
<comment type="caution">
    <text evidence="2">The sequence shown here is derived from an EMBL/GenBank/DDBJ whole genome shotgun (WGS) entry which is preliminary data.</text>
</comment>
<reference evidence="2 3" key="1">
    <citation type="journal article" date="2019" name="Mol. Ecol. Resour.">
        <title>Improving Illumina assemblies with Hi-C and long reads: an example with the North African dromedary.</title>
        <authorList>
            <person name="Elbers J.P."/>
            <person name="Rogers M.F."/>
            <person name="Perelman P.L."/>
            <person name="Proskuryakova A.A."/>
            <person name="Serdyukova N.A."/>
            <person name="Johnson W.E."/>
            <person name="Horin P."/>
            <person name="Corander J."/>
            <person name="Murphy D."/>
            <person name="Burger P.A."/>
        </authorList>
    </citation>
    <scope>NUCLEOTIDE SEQUENCE [LARGE SCALE GENOMIC DNA]</scope>
    <source>
        <strain evidence="2">Drom800</strain>
        <tissue evidence="2">Blood</tissue>
    </source>
</reference>